<gene>
    <name evidence="5" type="ORF">JAAARDRAFT_41240</name>
</gene>
<sequence>MLLNQETVLIGEKVVLVPYREEHVAKYHQWMSSAELRELTASEPLTLEEEYEMQKKWREDEDKLTFIVLARATPTDLVDLTPSSLSTLPMIGDVNLFLKGSPHAEDGGEDPDFEAEVEIMIAEPEYRRKGHALSALGLLLSYVTSPFPPPESTSNPLHLDSPAKLAPIPFPLLPKHLVSRVAETNTPSIRLFEKVGFDVVKRVAVFGEVEMRCVRREMVIWETGERRVINWQPL</sequence>
<proteinExistence type="inferred from homology"/>
<name>A0A067PK59_9AGAM</name>
<dbReference type="FunCoup" id="A0A067PK59">
    <property type="interactions" value="230"/>
</dbReference>
<keyword evidence="6" id="KW-1185">Reference proteome</keyword>
<evidence type="ECO:0000313" key="5">
    <source>
        <dbReference type="EMBL" id="KDQ51392.1"/>
    </source>
</evidence>
<dbReference type="PANTHER" id="PTHR13256:SF16">
    <property type="entry name" value="ALPHA_BETA-TUBULIN-N-ACETYLTRANSFERASE 9"/>
    <property type="match status" value="1"/>
</dbReference>
<evidence type="ECO:0000256" key="2">
    <source>
        <dbReference type="ARBA" id="ARBA00022679"/>
    </source>
</evidence>
<evidence type="ECO:0000256" key="3">
    <source>
        <dbReference type="ARBA" id="ARBA00023315"/>
    </source>
</evidence>
<dbReference type="InterPro" id="IPR016181">
    <property type="entry name" value="Acyl_CoA_acyltransferase"/>
</dbReference>
<evidence type="ECO:0000256" key="1">
    <source>
        <dbReference type="ARBA" id="ARBA00009342"/>
    </source>
</evidence>
<dbReference type="InterPro" id="IPR039135">
    <property type="entry name" value="NAT9-like"/>
</dbReference>
<dbReference type="Gene3D" id="3.40.630.30">
    <property type="match status" value="1"/>
</dbReference>
<dbReference type="PANTHER" id="PTHR13256">
    <property type="entry name" value="N-ACETYLTRANSFERASE 9"/>
    <property type="match status" value="1"/>
</dbReference>
<dbReference type="Proteomes" id="UP000027265">
    <property type="component" value="Unassembled WGS sequence"/>
</dbReference>
<reference evidence="6" key="1">
    <citation type="journal article" date="2014" name="Proc. Natl. Acad. Sci. U.S.A.">
        <title>Extensive sampling of basidiomycete genomes demonstrates inadequacy of the white-rot/brown-rot paradigm for wood decay fungi.</title>
        <authorList>
            <person name="Riley R."/>
            <person name="Salamov A.A."/>
            <person name="Brown D.W."/>
            <person name="Nagy L.G."/>
            <person name="Floudas D."/>
            <person name="Held B.W."/>
            <person name="Levasseur A."/>
            <person name="Lombard V."/>
            <person name="Morin E."/>
            <person name="Otillar R."/>
            <person name="Lindquist E.A."/>
            <person name="Sun H."/>
            <person name="LaButti K.M."/>
            <person name="Schmutz J."/>
            <person name="Jabbour D."/>
            <person name="Luo H."/>
            <person name="Baker S.E."/>
            <person name="Pisabarro A.G."/>
            <person name="Walton J.D."/>
            <person name="Blanchette R.A."/>
            <person name="Henrissat B."/>
            <person name="Martin F."/>
            <person name="Cullen D."/>
            <person name="Hibbett D.S."/>
            <person name="Grigoriev I.V."/>
        </authorList>
    </citation>
    <scope>NUCLEOTIDE SEQUENCE [LARGE SCALE GENOMIC DNA]</scope>
    <source>
        <strain evidence="6">MUCL 33604</strain>
    </source>
</reference>
<keyword evidence="2" id="KW-0808">Transferase</keyword>
<comment type="similarity">
    <text evidence="1">Belongs to the acetyltransferase family. GNAT subfamily.</text>
</comment>
<feature type="domain" description="N-acetyltransferase" evidence="4">
    <location>
        <begin position="14"/>
        <end position="197"/>
    </location>
</feature>
<keyword evidence="3" id="KW-0012">Acyltransferase</keyword>
<dbReference type="HOGENOM" id="CLU_073102_0_0_1"/>
<accession>A0A067PK59</accession>
<evidence type="ECO:0000259" key="4">
    <source>
        <dbReference type="Pfam" id="PF13302"/>
    </source>
</evidence>
<organism evidence="5 6">
    <name type="scientific">Jaapia argillacea MUCL 33604</name>
    <dbReference type="NCBI Taxonomy" id="933084"/>
    <lineage>
        <taxon>Eukaryota</taxon>
        <taxon>Fungi</taxon>
        <taxon>Dikarya</taxon>
        <taxon>Basidiomycota</taxon>
        <taxon>Agaricomycotina</taxon>
        <taxon>Agaricomycetes</taxon>
        <taxon>Agaricomycetidae</taxon>
        <taxon>Jaapiales</taxon>
        <taxon>Jaapiaceae</taxon>
        <taxon>Jaapia</taxon>
    </lineage>
</organism>
<dbReference type="EMBL" id="KL197749">
    <property type="protein sequence ID" value="KDQ51392.1"/>
    <property type="molecule type" value="Genomic_DNA"/>
</dbReference>
<evidence type="ECO:0000313" key="6">
    <source>
        <dbReference type="Proteomes" id="UP000027265"/>
    </source>
</evidence>
<dbReference type="GO" id="GO:0008080">
    <property type="term" value="F:N-acetyltransferase activity"/>
    <property type="evidence" value="ECO:0007669"/>
    <property type="project" value="InterPro"/>
</dbReference>
<protein>
    <recommendedName>
        <fullName evidence="4">N-acetyltransferase domain-containing protein</fullName>
    </recommendedName>
</protein>
<dbReference type="SUPFAM" id="SSF55729">
    <property type="entry name" value="Acyl-CoA N-acyltransferases (Nat)"/>
    <property type="match status" value="1"/>
</dbReference>
<dbReference type="Pfam" id="PF13302">
    <property type="entry name" value="Acetyltransf_3"/>
    <property type="match status" value="1"/>
</dbReference>
<dbReference type="AlphaFoldDB" id="A0A067PK59"/>
<dbReference type="InterPro" id="IPR000182">
    <property type="entry name" value="GNAT_dom"/>
</dbReference>
<dbReference type="InParanoid" id="A0A067PK59"/>
<dbReference type="OrthoDB" id="5043642at2759"/>